<reference evidence="2" key="1">
    <citation type="journal article" date="2022" name="Int. J. Mol. Sci.">
        <title>Draft Genome of Tanacetum Coccineum: Genomic Comparison of Closely Related Tanacetum-Family Plants.</title>
        <authorList>
            <person name="Yamashiro T."/>
            <person name="Shiraishi A."/>
            <person name="Nakayama K."/>
            <person name="Satake H."/>
        </authorList>
    </citation>
    <scope>NUCLEOTIDE SEQUENCE</scope>
</reference>
<feature type="region of interest" description="Disordered" evidence="1">
    <location>
        <begin position="320"/>
        <end position="402"/>
    </location>
</feature>
<sequence>MINLNKLMMKELILKIKRQMMMKKSLKMIEKELYGDVNVRLTDVKQDDEDKEDVDMTDVAHVQVEQTQEQTTGVQEESGLEMAHVQGQCMVQATTTATPAIQNATTESTETKVVSMMDINVQHEVPLTTITLLHSSIFPNLHQSTPILTPTNTEATILTHSILEYESLNAIHLRLSDLEKEVKELKNVDHSLALLSKIKSEVPNAIKEYLGTSLDDALYKVLKKHDVDIIKEFLVPTKIVERLTQQYLPQQSTKKSTKDIRKIKMEHASKHQVPKFTITSSNTAALEEFDQKTTLFNTMTKSKSFNKSIADELKKRKLDDADIDEGPSDGSDRRLKRQRTSKGTETSKKTSAIKDSSKRKSLATSSKSSKSGKSAKDQKSKSDTSPDPEWNEGKLVDDGPEQSWLNDMAKATKPPLTFDELMHTLIDFTTFAMNRLKIDNLTKEHLVGPVYNLLKGTCKNYVELDYTMEECYRVLSKQLDWNNPKGHRCPYDLTKPQPVQMTSQGHQIVPVGFFFNNDLEYLRGGSNDKKYTASTTKSKAARYELKGLSSQSALTSSPF</sequence>
<evidence type="ECO:0000313" key="3">
    <source>
        <dbReference type="Proteomes" id="UP001151760"/>
    </source>
</evidence>
<feature type="compositionally biased region" description="Basic and acidic residues" evidence="1">
    <location>
        <begin position="374"/>
        <end position="384"/>
    </location>
</feature>
<proteinExistence type="predicted"/>
<dbReference type="Proteomes" id="UP001151760">
    <property type="component" value="Unassembled WGS sequence"/>
</dbReference>
<comment type="caution">
    <text evidence="2">The sequence shown here is derived from an EMBL/GenBank/DDBJ whole genome shotgun (WGS) entry which is preliminary data.</text>
</comment>
<name>A0ABQ5D1C4_9ASTR</name>
<accession>A0ABQ5D1C4</accession>
<protein>
    <submittedName>
        <fullName evidence="2">Uncharacterized protein</fullName>
    </submittedName>
</protein>
<organism evidence="2 3">
    <name type="scientific">Tanacetum coccineum</name>
    <dbReference type="NCBI Taxonomy" id="301880"/>
    <lineage>
        <taxon>Eukaryota</taxon>
        <taxon>Viridiplantae</taxon>
        <taxon>Streptophyta</taxon>
        <taxon>Embryophyta</taxon>
        <taxon>Tracheophyta</taxon>
        <taxon>Spermatophyta</taxon>
        <taxon>Magnoliopsida</taxon>
        <taxon>eudicotyledons</taxon>
        <taxon>Gunneridae</taxon>
        <taxon>Pentapetalae</taxon>
        <taxon>asterids</taxon>
        <taxon>campanulids</taxon>
        <taxon>Asterales</taxon>
        <taxon>Asteraceae</taxon>
        <taxon>Asteroideae</taxon>
        <taxon>Anthemideae</taxon>
        <taxon>Anthemidinae</taxon>
        <taxon>Tanacetum</taxon>
    </lineage>
</organism>
<feature type="compositionally biased region" description="Low complexity" evidence="1">
    <location>
        <begin position="362"/>
        <end position="372"/>
    </location>
</feature>
<dbReference type="EMBL" id="BQNB010014852">
    <property type="protein sequence ID" value="GJT33135.1"/>
    <property type="molecule type" value="Genomic_DNA"/>
</dbReference>
<gene>
    <name evidence="2" type="ORF">Tco_0923554</name>
</gene>
<evidence type="ECO:0000313" key="2">
    <source>
        <dbReference type="EMBL" id="GJT33135.1"/>
    </source>
</evidence>
<reference evidence="2" key="2">
    <citation type="submission" date="2022-01" db="EMBL/GenBank/DDBJ databases">
        <authorList>
            <person name="Yamashiro T."/>
            <person name="Shiraishi A."/>
            <person name="Satake H."/>
            <person name="Nakayama K."/>
        </authorList>
    </citation>
    <scope>NUCLEOTIDE SEQUENCE</scope>
</reference>
<keyword evidence="3" id="KW-1185">Reference proteome</keyword>
<evidence type="ECO:0000256" key="1">
    <source>
        <dbReference type="SAM" id="MobiDB-lite"/>
    </source>
</evidence>